<feature type="transmembrane region" description="Helical" evidence="5">
    <location>
        <begin position="58"/>
        <end position="78"/>
    </location>
</feature>
<proteinExistence type="predicted"/>
<dbReference type="GO" id="GO:0016020">
    <property type="term" value="C:membrane"/>
    <property type="evidence" value="ECO:0007669"/>
    <property type="project" value="UniProtKB-SubCell"/>
</dbReference>
<sequence length="481" mass="52095">MKAGSKPNALPARCRLRAFNPSDFVSILTHHGHTAAIKYIRRMEKSLSGSPKHELKKVLGVSFGVAVMIGGTIGAGILRTPGTIALMLDNYWLIVLCWLFGGLYVLMGVSSFSEMATIMPKAGGPYNYVMRAFGTYFGFLTGWLDYLINAIGPAYFCIVISEYVTILFPAWAGRETLVAVGFLLVFTAFHLVGVQGGSIAQQIMSLAKVIFFVVLIAACFFVRVDHISFRQPLPVVGGGLLIGILKSMQLIVGAYDGWWSACFFAEEDKDPEKNLPRSLFMGAVTVILIYVIFNVALFYVVPIGSISTSTLVASDAAKIVFGSGGATFVVVLAIASLVSILNAYMMIPARILFGLSRDGFFVRQGSVVNKGGTPTVALLCSSGLALGLILVGSFEALFSLSAFISLIVLGFAFGALIKLRRAEPNLTRPYRAWGYPWTSILVLLVTVGLFVGFAISDWYNFVLILIIVGLSYPAYRLIKKV</sequence>
<dbReference type="AlphaFoldDB" id="A0A1M5UEQ1"/>
<evidence type="ECO:0000256" key="5">
    <source>
        <dbReference type="SAM" id="Phobius"/>
    </source>
</evidence>
<feature type="transmembrane region" description="Helical" evidence="5">
    <location>
        <begin position="177"/>
        <end position="194"/>
    </location>
</feature>
<dbReference type="Pfam" id="PF13520">
    <property type="entry name" value="AA_permease_2"/>
    <property type="match status" value="1"/>
</dbReference>
<evidence type="ECO:0000256" key="4">
    <source>
        <dbReference type="ARBA" id="ARBA00023136"/>
    </source>
</evidence>
<reference evidence="6 7" key="1">
    <citation type="submission" date="2016-11" db="EMBL/GenBank/DDBJ databases">
        <authorList>
            <person name="Jaros S."/>
            <person name="Januszkiewicz K."/>
            <person name="Wedrychowicz H."/>
        </authorList>
    </citation>
    <scope>NUCLEOTIDE SEQUENCE [LARGE SCALE GENOMIC DNA]</scope>
    <source>
        <strain evidence="6 7">DSM 24574</strain>
    </source>
</reference>
<accession>A0A1M5UEQ1</accession>
<comment type="subcellular location">
    <subcellularLocation>
        <location evidence="1">Membrane</location>
        <topology evidence="1">Multi-pass membrane protein</topology>
    </subcellularLocation>
</comment>
<organism evidence="6 7">
    <name type="scientific">Chryseolinea serpens</name>
    <dbReference type="NCBI Taxonomy" id="947013"/>
    <lineage>
        <taxon>Bacteria</taxon>
        <taxon>Pseudomonadati</taxon>
        <taxon>Bacteroidota</taxon>
        <taxon>Cytophagia</taxon>
        <taxon>Cytophagales</taxon>
        <taxon>Fulvivirgaceae</taxon>
        <taxon>Chryseolinea</taxon>
    </lineage>
</organism>
<keyword evidence="7" id="KW-1185">Reference proteome</keyword>
<dbReference type="InterPro" id="IPR002293">
    <property type="entry name" value="AA/rel_permease1"/>
</dbReference>
<feature type="transmembrane region" description="Helical" evidence="5">
    <location>
        <begin position="321"/>
        <end position="347"/>
    </location>
</feature>
<feature type="transmembrane region" description="Helical" evidence="5">
    <location>
        <begin position="279"/>
        <end position="301"/>
    </location>
</feature>
<feature type="transmembrane region" description="Helical" evidence="5">
    <location>
        <begin position="236"/>
        <end position="258"/>
    </location>
</feature>
<keyword evidence="2 5" id="KW-0812">Transmembrane</keyword>
<feature type="transmembrane region" description="Helical" evidence="5">
    <location>
        <begin position="90"/>
        <end position="108"/>
    </location>
</feature>
<feature type="transmembrane region" description="Helical" evidence="5">
    <location>
        <begin position="461"/>
        <end position="478"/>
    </location>
</feature>
<evidence type="ECO:0000313" key="6">
    <source>
        <dbReference type="EMBL" id="SHH61391.1"/>
    </source>
</evidence>
<feature type="transmembrane region" description="Helical" evidence="5">
    <location>
        <begin position="128"/>
        <end position="147"/>
    </location>
</feature>
<dbReference type="InterPro" id="IPR050598">
    <property type="entry name" value="AminoAcid_Transporter"/>
</dbReference>
<evidence type="ECO:0000256" key="2">
    <source>
        <dbReference type="ARBA" id="ARBA00022692"/>
    </source>
</evidence>
<feature type="transmembrane region" description="Helical" evidence="5">
    <location>
        <begin position="206"/>
        <end position="224"/>
    </location>
</feature>
<dbReference type="Gene3D" id="1.20.1740.10">
    <property type="entry name" value="Amino acid/polyamine transporter I"/>
    <property type="match status" value="1"/>
</dbReference>
<dbReference type="PIRSF" id="PIRSF006060">
    <property type="entry name" value="AA_transporter"/>
    <property type="match status" value="1"/>
</dbReference>
<dbReference type="EMBL" id="FQWQ01000003">
    <property type="protein sequence ID" value="SHH61391.1"/>
    <property type="molecule type" value="Genomic_DNA"/>
</dbReference>
<feature type="transmembrane region" description="Helical" evidence="5">
    <location>
        <begin position="367"/>
        <end position="390"/>
    </location>
</feature>
<feature type="transmembrane region" description="Helical" evidence="5">
    <location>
        <begin position="437"/>
        <end position="455"/>
    </location>
</feature>
<evidence type="ECO:0000256" key="3">
    <source>
        <dbReference type="ARBA" id="ARBA00022989"/>
    </source>
</evidence>
<evidence type="ECO:0000256" key="1">
    <source>
        <dbReference type="ARBA" id="ARBA00004141"/>
    </source>
</evidence>
<keyword evidence="4 5" id="KW-0472">Membrane</keyword>
<protein>
    <submittedName>
        <fullName evidence="6">Amino acid/polyamine/organocation transporter, APC superfamily (TC 2.A.3)</fullName>
    </submittedName>
</protein>
<dbReference type="STRING" id="947013.SAMN04488109_4633"/>
<dbReference type="PANTHER" id="PTHR11785">
    <property type="entry name" value="AMINO ACID TRANSPORTER"/>
    <property type="match status" value="1"/>
</dbReference>
<name>A0A1M5UEQ1_9BACT</name>
<dbReference type="GO" id="GO:0015179">
    <property type="term" value="F:L-amino acid transmembrane transporter activity"/>
    <property type="evidence" value="ECO:0007669"/>
    <property type="project" value="TreeGrafter"/>
</dbReference>
<gene>
    <name evidence="6" type="ORF">SAMN04488109_4633</name>
</gene>
<keyword evidence="3 5" id="KW-1133">Transmembrane helix</keyword>
<evidence type="ECO:0000313" key="7">
    <source>
        <dbReference type="Proteomes" id="UP000184212"/>
    </source>
</evidence>
<dbReference type="PANTHER" id="PTHR11785:SF512">
    <property type="entry name" value="SOBREMESA, ISOFORM B"/>
    <property type="match status" value="1"/>
</dbReference>
<dbReference type="Proteomes" id="UP000184212">
    <property type="component" value="Unassembled WGS sequence"/>
</dbReference>
<feature type="transmembrane region" description="Helical" evidence="5">
    <location>
        <begin position="396"/>
        <end position="417"/>
    </location>
</feature>